<accession>A0A803Q0F7</accession>
<dbReference type="InterPro" id="IPR009646">
    <property type="entry name" value="Root_cap"/>
</dbReference>
<dbReference type="GO" id="GO:0032259">
    <property type="term" value="P:methylation"/>
    <property type="evidence" value="ECO:0007669"/>
    <property type="project" value="UniProtKB-KW"/>
</dbReference>
<keyword evidence="2" id="KW-0808">Transferase</keyword>
<dbReference type="PANTHER" id="PTHR31656">
    <property type="entry name" value="ROOT CAP DOMAIN-CONTAINING PROTEIN"/>
    <property type="match status" value="1"/>
</dbReference>
<dbReference type="Gene3D" id="3.40.50.150">
    <property type="entry name" value="Vaccinia Virus protein VP39"/>
    <property type="match status" value="1"/>
</dbReference>
<evidence type="ECO:0000313" key="8">
    <source>
        <dbReference type="EnsemblPlants" id="cds.evm.model.06.9"/>
    </source>
</evidence>
<dbReference type="Pfam" id="PF13456">
    <property type="entry name" value="RVT_3"/>
    <property type="match status" value="1"/>
</dbReference>
<dbReference type="EMBL" id="UZAU01000553">
    <property type="status" value="NOT_ANNOTATED_CDS"/>
    <property type="molecule type" value="Genomic_DNA"/>
</dbReference>
<dbReference type="InterPro" id="IPR016461">
    <property type="entry name" value="COMT-like"/>
</dbReference>
<dbReference type="EnsemblPlants" id="evm.model.06.9">
    <property type="protein sequence ID" value="cds.evm.model.06.9"/>
    <property type="gene ID" value="evm.TU.06.9"/>
</dbReference>
<reference evidence="8" key="1">
    <citation type="submission" date="2018-11" db="EMBL/GenBank/DDBJ databases">
        <authorList>
            <person name="Grassa J C."/>
        </authorList>
    </citation>
    <scope>NUCLEOTIDE SEQUENCE [LARGE SCALE GENOMIC DNA]</scope>
</reference>
<feature type="domain" description="RNase H type-1" evidence="6">
    <location>
        <begin position="458"/>
        <end position="580"/>
    </location>
</feature>
<dbReference type="Pfam" id="PF06830">
    <property type="entry name" value="Root_cap"/>
    <property type="match status" value="1"/>
</dbReference>
<dbReference type="Gene3D" id="3.30.420.10">
    <property type="entry name" value="Ribonuclease H-like superfamily/Ribonuclease H"/>
    <property type="match status" value="1"/>
</dbReference>
<reference evidence="8" key="2">
    <citation type="submission" date="2021-03" db="UniProtKB">
        <authorList>
            <consortium name="EnsemblPlants"/>
        </authorList>
    </citation>
    <scope>IDENTIFICATION</scope>
</reference>
<feature type="compositionally biased region" description="Pro residues" evidence="4">
    <location>
        <begin position="878"/>
        <end position="929"/>
    </location>
</feature>
<dbReference type="InterPro" id="IPR026960">
    <property type="entry name" value="RVT-Znf"/>
</dbReference>
<evidence type="ECO:0000256" key="2">
    <source>
        <dbReference type="ARBA" id="ARBA00022679"/>
    </source>
</evidence>
<dbReference type="GO" id="GO:0004523">
    <property type="term" value="F:RNA-DNA hybrid ribonuclease activity"/>
    <property type="evidence" value="ECO:0007669"/>
    <property type="project" value="InterPro"/>
</dbReference>
<dbReference type="GO" id="GO:0003676">
    <property type="term" value="F:nucleic acid binding"/>
    <property type="evidence" value="ECO:0007669"/>
    <property type="project" value="InterPro"/>
</dbReference>
<dbReference type="Pfam" id="PF00891">
    <property type="entry name" value="Methyltransf_2"/>
    <property type="match status" value="1"/>
</dbReference>
<evidence type="ECO:0000259" key="6">
    <source>
        <dbReference type="Pfam" id="PF13456"/>
    </source>
</evidence>
<proteinExistence type="predicted"/>
<sequence length="1228" mass="138149">MGKRISSSQGHNLATRLGVRLVSHHAKYLGLPSFVGRRKKEVFDIKDKVWNKLKGWKASMFSQAGREVLIKAVVQAIPIYAMSCFRLPKKLIKNLHSLAANFWWGDTKDNKKLHWGSWDKLCKPKEEGGLGFRSLNEFNQALLAKQGWRLIHNPQSLLARVLKNSYYPNISFMKAGCPPGASCVWKGICWGREILHEGARWRVGNGREIRVWEDKWIPRPSGAMLLQRPGIAPHTKLHHFINTDGLWEMEEVKKHFHEEDISWIQGIPIDLFMEDTLIWPFTPNGNYIVKSGYRISREINIHPTRCSNMEDIHKWWKMMWSMQLPPRMKLFGWRVCHNWLPAKTNLSHRGMTVHPSCDLCGNQAETLTHALWSCAKIKPIWKLVPWYKKCEHINQGSMFDILEMEQSLQVMNGAQLLDWVFSAYPGSSPLVQNDRKTTLEPPHQKHWNRPPTGHIVVNCDAAMHLGAAGVGTGFIWRNWEGRILLAGMIYCHRCCSIDMAEAWAILEALKNRPDTAASPIEIQSDCKQIVDAIKNQDNHLTAVNTILHQIKLQMESLNCNSIVQVHRNNNECANMLARKCLATKTTQIFTHSFSSLSPYVVGVLEPAMVTPFHFLGSWFKKDDATTPFQLANNGMKFYEYWEKNTQFGDRMNEAMGSDSGMLKLVFNAKNKDLFKHVFEGITSLVDVGGCTGDVCKILMEVFPHLKCSVFDLPHVVAANNLHNNNIQNLKFIEGDMFQQIPQADAILIKSVLRGCSDEECVRILKKCKEAICYNKGGKVMIIDIVINSDEDENEVLEAKLSFDFLSILLALTQAEPNKPKKPKKIKCKDKWYPDCYKKDLYCPESCPRTCFVDCRTCQPLCTQPPPSPPPPPKRKPRSPPPPPATTYSPPPPQASSWPPPPATNAYPPPPPTQTPTPTPATPQSPPPPSEEAAGGKRVRCRNKNYPSCYGMEHTCPSACPDQCEVDCVTCSPVCNCNKPGAVCQDPRFIGGDGLTFYFHGKKDHDFCLVSDSNLHINAHFIGKRNPNMTRDFTWVQSLGILFDNHKLFIGAKKTSTWSNAIDRLSLAFDGEPVLLPVGEGATWQSPESSIAVSRTQDVNSVEIEVEGNFKLKATVVPITKKESQIHQYGITEEDCFAHLDVSFKFFALSREVNGVLGQTYGKNYVSRVKMGLPMSVLGGERKFSASSLFAADCMAARFDGKRKSGLEDEFVGMECGSGMGGRGVVCKK</sequence>
<dbReference type="CDD" id="cd06222">
    <property type="entry name" value="RNase_H_like"/>
    <property type="match status" value="1"/>
</dbReference>
<dbReference type="Pfam" id="PF13966">
    <property type="entry name" value="zf-RVT"/>
    <property type="match status" value="1"/>
</dbReference>
<dbReference type="Gramene" id="evm.model.06.9">
    <property type="protein sequence ID" value="cds.evm.model.06.9"/>
    <property type="gene ID" value="evm.TU.06.9"/>
</dbReference>
<evidence type="ECO:0000259" key="7">
    <source>
        <dbReference type="Pfam" id="PF13966"/>
    </source>
</evidence>
<keyword evidence="1" id="KW-0489">Methyltransferase</keyword>
<feature type="domain" description="O-methyltransferase C-terminal" evidence="5">
    <location>
        <begin position="613"/>
        <end position="794"/>
    </location>
</feature>
<evidence type="ECO:0000256" key="1">
    <source>
        <dbReference type="ARBA" id="ARBA00022603"/>
    </source>
</evidence>
<keyword evidence="3" id="KW-0949">S-adenosyl-L-methionine</keyword>
<dbReference type="InterPro" id="IPR029063">
    <property type="entry name" value="SAM-dependent_MTases_sf"/>
</dbReference>
<dbReference type="PROSITE" id="PS51683">
    <property type="entry name" value="SAM_OMT_II"/>
    <property type="match status" value="1"/>
</dbReference>
<dbReference type="InterPro" id="IPR012337">
    <property type="entry name" value="RNaseH-like_sf"/>
</dbReference>
<feature type="region of interest" description="Disordered" evidence="4">
    <location>
        <begin position="864"/>
        <end position="937"/>
    </location>
</feature>
<dbReference type="SUPFAM" id="SSF53335">
    <property type="entry name" value="S-adenosyl-L-methionine-dependent methyltransferases"/>
    <property type="match status" value="1"/>
</dbReference>
<evidence type="ECO:0000256" key="3">
    <source>
        <dbReference type="ARBA" id="ARBA00022691"/>
    </source>
</evidence>
<evidence type="ECO:0000259" key="5">
    <source>
        <dbReference type="Pfam" id="PF00891"/>
    </source>
</evidence>
<evidence type="ECO:0000256" key="4">
    <source>
        <dbReference type="SAM" id="MobiDB-lite"/>
    </source>
</evidence>
<dbReference type="InterPro" id="IPR001077">
    <property type="entry name" value="COMT_C"/>
</dbReference>
<dbReference type="GO" id="GO:0008171">
    <property type="term" value="F:O-methyltransferase activity"/>
    <property type="evidence" value="ECO:0007669"/>
    <property type="project" value="InterPro"/>
</dbReference>
<feature type="domain" description="Reverse transcriptase zinc-binding" evidence="7">
    <location>
        <begin position="288"/>
        <end position="381"/>
    </location>
</feature>
<dbReference type="InterPro" id="IPR036397">
    <property type="entry name" value="RNaseH_sf"/>
</dbReference>
<organism evidence="8 9">
    <name type="scientific">Cannabis sativa</name>
    <name type="common">Hemp</name>
    <name type="synonym">Marijuana</name>
    <dbReference type="NCBI Taxonomy" id="3483"/>
    <lineage>
        <taxon>Eukaryota</taxon>
        <taxon>Viridiplantae</taxon>
        <taxon>Streptophyta</taxon>
        <taxon>Embryophyta</taxon>
        <taxon>Tracheophyta</taxon>
        <taxon>Spermatophyta</taxon>
        <taxon>Magnoliopsida</taxon>
        <taxon>eudicotyledons</taxon>
        <taxon>Gunneridae</taxon>
        <taxon>Pentapetalae</taxon>
        <taxon>rosids</taxon>
        <taxon>fabids</taxon>
        <taxon>Rosales</taxon>
        <taxon>Cannabaceae</taxon>
        <taxon>Cannabis</taxon>
    </lineage>
</organism>
<dbReference type="InterPro" id="IPR002156">
    <property type="entry name" value="RNaseH_domain"/>
</dbReference>
<keyword evidence="9" id="KW-1185">Reference proteome</keyword>
<name>A0A803Q0F7_CANSA</name>
<evidence type="ECO:0000313" key="9">
    <source>
        <dbReference type="Proteomes" id="UP000596661"/>
    </source>
</evidence>
<dbReference type="SUPFAM" id="SSF53098">
    <property type="entry name" value="Ribonuclease H-like"/>
    <property type="match status" value="1"/>
</dbReference>
<protein>
    <submittedName>
        <fullName evidence="8">Uncharacterized protein</fullName>
    </submittedName>
</protein>
<dbReference type="AlphaFoldDB" id="A0A803Q0F7"/>
<dbReference type="InterPro" id="IPR044730">
    <property type="entry name" value="RNase_H-like_dom_plant"/>
</dbReference>
<dbReference type="Proteomes" id="UP000596661">
    <property type="component" value="Chromosome 6"/>
</dbReference>